<feature type="domain" description="Kinesin motor" evidence="10">
    <location>
        <begin position="34"/>
        <end position="350"/>
    </location>
</feature>
<dbReference type="OrthoDB" id="3176171at2759"/>
<dbReference type="GO" id="GO:0051231">
    <property type="term" value="P:spindle elongation"/>
    <property type="evidence" value="ECO:0007669"/>
    <property type="project" value="TreeGrafter"/>
</dbReference>
<evidence type="ECO:0000256" key="9">
    <source>
        <dbReference type="SAM" id="MobiDB-lite"/>
    </source>
</evidence>
<evidence type="ECO:0000256" key="2">
    <source>
        <dbReference type="ARBA" id="ARBA00022701"/>
    </source>
</evidence>
<dbReference type="InterPro" id="IPR036961">
    <property type="entry name" value="Kinesin_motor_dom_sf"/>
</dbReference>
<dbReference type="Proteomes" id="UP000245119">
    <property type="component" value="Linkage Group LG4"/>
</dbReference>
<dbReference type="SMART" id="SM00129">
    <property type="entry name" value="KISc"/>
    <property type="match status" value="1"/>
</dbReference>
<dbReference type="GO" id="GO:0008017">
    <property type="term" value="F:microtubule binding"/>
    <property type="evidence" value="ECO:0007669"/>
    <property type="project" value="InterPro"/>
</dbReference>
<dbReference type="Pfam" id="PF00225">
    <property type="entry name" value="Kinesin"/>
    <property type="match status" value="1"/>
</dbReference>
<evidence type="ECO:0000256" key="8">
    <source>
        <dbReference type="RuleBase" id="RU000394"/>
    </source>
</evidence>
<dbReference type="PROSITE" id="PS50067">
    <property type="entry name" value="KINESIN_MOTOR_2"/>
    <property type="match status" value="1"/>
</dbReference>
<dbReference type="GO" id="GO:0005524">
    <property type="term" value="F:ATP binding"/>
    <property type="evidence" value="ECO:0007669"/>
    <property type="project" value="UniProtKB-UniRule"/>
</dbReference>
<sequence length="698" mass="78127">MAFKPTSKAARQPQSSDHGESAKNLLADKKQTSKVKVIVRVRPPLTEDAKVCVETSDSKVEIFNHRNIKETLQYEFSSVFDKTSTQQDIFSTSIRPLLEHAINGENVSIFAYGPTGAGKTYTMLGTEKDPGMIPRVVRTLFQSLHTPQGKPCEKHMVTFSFLEIYNEKVQDLLNPKETDLPIREDSSHNIFVAGLTEKLIGSYREFSLLFGPASNNRTVAATKLNDHSSRSHSIVQLKVDTWKDNKVFHGKIYLIDLAGSEDNRRTGNSGVRLKESGAINKSLFVLGEVVDAINNGLTRIPYRNSKLTRLLQDSVGGTCHSVMITNISPEESFYFDTYCTLNFASKSRRVINNNLPSISDVQPPSEKPRALKRSKSASDFGPVRNKQVKLITSTSHSSLNPSVTDTVSSLRLAKGQHEHLEGTTRGHKQQAESLLLQRHSQPAHECQELTALKDLQHELRAVKSQLQQLQQQQLLVRQHETSNASTTPGQPHKMHCKPVARVPPIDKIILKDLTNTLSLEETTSHEERKTESTLSCSVLFSPSPVLFKKGFKSTASASSRQRQDCVTPSKIRKSLGEFQHQQQKQNEEFLEILNTAPVKRLQELHTVGTKRARLIFEWRLKNGPFTSFGDLSMIPGFTDRYVQSLLQGTASDDRSKWSEKPHQFQMTGAMSQTSGCSWTLAVHISMNWLCGQGLTPEN</sequence>
<keyword evidence="6" id="KW-0206">Cytoskeleton</keyword>
<dbReference type="GO" id="GO:0007052">
    <property type="term" value="P:mitotic spindle organization"/>
    <property type="evidence" value="ECO:0007669"/>
    <property type="project" value="TreeGrafter"/>
</dbReference>
<evidence type="ECO:0000259" key="10">
    <source>
        <dbReference type="PROSITE" id="PS50067"/>
    </source>
</evidence>
<keyword evidence="5 7" id="KW-0505">Motor protein</keyword>
<evidence type="ECO:0000256" key="4">
    <source>
        <dbReference type="ARBA" id="ARBA00022840"/>
    </source>
</evidence>
<dbReference type="SUPFAM" id="SSF47781">
    <property type="entry name" value="RuvA domain 2-like"/>
    <property type="match status" value="1"/>
</dbReference>
<accession>A0A2T7PI87</accession>
<keyword evidence="12" id="KW-1185">Reference proteome</keyword>
<dbReference type="Pfam" id="PF12836">
    <property type="entry name" value="HHH_3"/>
    <property type="match status" value="1"/>
</dbReference>
<dbReference type="STRING" id="400727.A0A2T7PI87"/>
<dbReference type="InterPro" id="IPR001752">
    <property type="entry name" value="Kinesin_motor_dom"/>
</dbReference>
<proteinExistence type="inferred from homology"/>
<dbReference type="PROSITE" id="PS00411">
    <property type="entry name" value="KINESIN_MOTOR_1"/>
    <property type="match status" value="1"/>
</dbReference>
<comment type="caution">
    <text evidence="11">The sequence shown here is derived from an EMBL/GenBank/DDBJ whole genome shotgun (WGS) entry which is preliminary data.</text>
</comment>
<dbReference type="GO" id="GO:0007018">
    <property type="term" value="P:microtubule-based movement"/>
    <property type="evidence" value="ECO:0007669"/>
    <property type="project" value="InterPro"/>
</dbReference>
<keyword evidence="6" id="KW-0963">Cytoplasm</keyword>
<dbReference type="PANTHER" id="PTHR47969">
    <property type="entry name" value="CHROMOSOME-ASSOCIATED KINESIN KIF4A-RELATED"/>
    <property type="match status" value="1"/>
</dbReference>
<keyword evidence="4 7" id="KW-0067">ATP-binding</keyword>
<comment type="similarity">
    <text evidence="7 8">Belongs to the TRAFAC class myosin-kinesin ATPase superfamily. Kinesin family.</text>
</comment>
<evidence type="ECO:0000256" key="1">
    <source>
        <dbReference type="ARBA" id="ARBA00004245"/>
    </source>
</evidence>
<evidence type="ECO:0000256" key="5">
    <source>
        <dbReference type="ARBA" id="ARBA00023175"/>
    </source>
</evidence>
<feature type="compositionally biased region" description="Basic and acidic residues" evidence="9">
    <location>
        <begin position="17"/>
        <end position="26"/>
    </location>
</feature>
<keyword evidence="3 7" id="KW-0547">Nucleotide-binding</keyword>
<dbReference type="PRINTS" id="PR00380">
    <property type="entry name" value="KINESINHEAVY"/>
</dbReference>
<evidence type="ECO:0000256" key="7">
    <source>
        <dbReference type="PROSITE-ProRule" id="PRU00283"/>
    </source>
</evidence>
<dbReference type="GO" id="GO:0005874">
    <property type="term" value="C:microtubule"/>
    <property type="evidence" value="ECO:0007669"/>
    <property type="project" value="UniProtKB-KW"/>
</dbReference>
<dbReference type="SUPFAM" id="SSF52540">
    <property type="entry name" value="P-loop containing nucleoside triphosphate hydrolases"/>
    <property type="match status" value="1"/>
</dbReference>
<organism evidence="11 12">
    <name type="scientific">Pomacea canaliculata</name>
    <name type="common">Golden apple snail</name>
    <dbReference type="NCBI Taxonomy" id="400727"/>
    <lineage>
        <taxon>Eukaryota</taxon>
        <taxon>Metazoa</taxon>
        <taxon>Spiralia</taxon>
        <taxon>Lophotrochozoa</taxon>
        <taxon>Mollusca</taxon>
        <taxon>Gastropoda</taxon>
        <taxon>Caenogastropoda</taxon>
        <taxon>Architaenioglossa</taxon>
        <taxon>Ampullarioidea</taxon>
        <taxon>Ampullariidae</taxon>
        <taxon>Pomacea</taxon>
    </lineage>
</organism>
<dbReference type="InterPro" id="IPR027417">
    <property type="entry name" value="P-loop_NTPase"/>
</dbReference>
<dbReference type="InterPro" id="IPR019821">
    <property type="entry name" value="Kinesin_motor_CS"/>
</dbReference>
<name>A0A2T7PI87_POMCA</name>
<dbReference type="Gene3D" id="1.10.150.280">
    <property type="entry name" value="AF1531-like domain"/>
    <property type="match status" value="1"/>
</dbReference>
<feature type="binding site" evidence="7">
    <location>
        <begin position="113"/>
        <end position="120"/>
    </location>
    <ligand>
        <name>ATP</name>
        <dbReference type="ChEBI" id="CHEBI:30616"/>
    </ligand>
</feature>
<evidence type="ECO:0000256" key="3">
    <source>
        <dbReference type="ARBA" id="ARBA00022741"/>
    </source>
</evidence>
<dbReference type="Gene3D" id="3.40.850.10">
    <property type="entry name" value="Kinesin motor domain"/>
    <property type="match status" value="1"/>
</dbReference>
<dbReference type="InterPro" id="IPR010994">
    <property type="entry name" value="RuvA_2-like"/>
</dbReference>
<dbReference type="GO" id="GO:0003777">
    <property type="term" value="F:microtubule motor activity"/>
    <property type="evidence" value="ECO:0007669"/>
    <property type="project" value="InterPro"/>
</dbReference>
<dbReference type="InterPro" id="IPR027640">
    <property type="entry name" value="Kinesin-like_fam"/>
</dbReference>
<reference evidence="11 12" key="1">
    <citation type="submission" date="2018-04" db="EMBL/GenBank/DDBJ databases">
        <title>The genome of golden apple snail Pomacea canaliculata provides insight into stress tolerance and invasive adaptation.</title>
        <authorList>
            <person name="Liu C."/>
            <person name="Liu B."/>
            <person name="Ren Y."/>
            <person name="Zhang Y."/>
            <person name="Wang H."/>
            <person name="Li S."/>
            <person name="Jiang F."/>
            <person name="Yin L."/>
            <person name="Zhang G."/>
            <person name="Qian W."/>
            <person name="Fan W."/>
        </authorList>
    </citation>
    <scope>NUCLEOTIDE SEQUENCE [LARGE SCALE GENOMIC DNA]</scope>
    <source>
        <strain evidence="11">SZHN2017</strain>
        <tissue evidence="11">Muscle</tissue>
    </source>
</reference>
<dbReference type="GO" id="GO:0005875">
    <property type="term" value="C:microtubule associated complex"/>
    <property type="evidence" value="ECO:0007669"/>
    <property type="project" value="TreeGrafter"/>
</dbReference>
<gene>
    <name evidence="11" type="ORF">C0Q70_08578</name>
</gene>
<dbReference type="EMBL" id="PZQS01000004">
    <property type="protein sequence ID" value="PVD33129.1"/>
    <property type="molecule type" value="Genomic_DNA"/>
</dbReference>
<protein>
    <recommendedName>
        <fullName evidence="8">Kinesin-like protein</fullName>
    </recommendedName>
</protein>
<keyword evidence="2 8" id="KW-0493">Microtubule</keyword>
<evidence type="ECO:0000256" key="6">
    <source>
        <dbReference type="ARBA" id="ARBA00023212"/>
    </source>
</evidence>
<comment type="subcellular location">
    <subcellularLocation>
        <location evidence="1">Cytoplasm</location>
        <location evidence="1">Cytoskeleton</location>
    </subcellularLocation>
</comment>
<evidence type="ECO:0000313" key="12">
    <source>
        <dbReference type="Proteomes" id="UP000245119"/>
    </source>
</evidence>
<feature type="region of interest" description="Disordered" evidence="9">
    <location>
        <begin position="1"/>
        <end position="26"/>
    </location>
</feature>
<dbReference type="AlphaFoldDB" id="A0A2T7PI87"/>
<evidence type="ECO:0000313" key="11">
    <source>
        <dbReference type="EMBL" id="PVD33129.1"/>
    </source>
</evidence>
<dbReference type="PANTHER" id="PTHR47969:SF9">
    <property type="entry name" value="KINESIN-LIKE PROTEIN"/>
    <property type="match status" value="1"/>
</dbReference>
<feature type="region of interest" description="Disordered" evidence="9">
    <location>
        <begin position="355"/>
        <end position="379"/>
    </location>
</feature>